<feature type="compositionally biased region" description="Basic and acidic residues" evidence="4">
    <location>
        <begin position="182"/>
        <end position="197"/>
    </location>
</feature>
<keyword evidence="2" id="KW-0689">Ribosomal protein</keyword>
<dbReference type="GO" id="GO:0003735">
    <property type="term" value="F:structural constituent of ribosome"/>
    <property type="evidence" value="ECO:0007669"/>
    <property type="project" value="InterPro"/>
</dbReference>
<name>A0A8S1HAT3_9PELO</name>
<evidence type="ECO:0000313" key="6">
    <source>
        <dbReference type="Proteomes" id="UP000835052"/>
    </source>
</evidence>
<gene>
    <name evidence="5" type="ORF">CAUJ_LOCUS8483</name>
</gene>
<dbReference type="InterPro" id="IPR005813">
    <property type="entry name" value="Ribosomal_bL20"/>
</dbReference>
<evidence type="ECO:0000313" key="5">
    <source>
        <dbReference type="EMBL" id="CAD6192564.1"/>
    </source>
</evidence>
<proteinExistence type="inferred from homology"/>
<dbReference type="Proteomes" id="UP000835052">
    <property type="component" value="Unassembled WGS sequence"/>
</dbReference>
<evidence type="ECO:0000256" key="1">
    <source>
        <dbReference type="ARBA" id="ARBA00007698"/>
    </source>
</evidence>
<evidence type="ECO:0000256" key="4">
    <source>
        <dbReference type="SAM" id="MobiDB-lite"/>
    </source>
</evidence>
<comment type="similarity">
    <text evidence="1">Belongs to the bacterial ribosomal protein bL20 family.</text>
</comment>
<comment type="caution">
    <text evidence="5">The sequence shown here is derived from an EMBL/GenBank/DDBJ whole genome shotgun (WGS) entry which is preliminary data.</text>
</comment>
<dbReference type="Gene3D" id="1.10.1900.20">
    <property type="entry name" value="Ribosomal protein L20"/>
    <property type="match status" value="1"/>
</dbReference>
<dbReference type="InterPro" id="IPR035566">
    <property type="entry name" value="Ribosomal_protein_bL20_C"/>
</dbReference>
<reference evidence="5" key="1">
    <citation type="submission" date="2020-10" db="EMBL/GenBank/DDBJ databases">
        <authorList>
            <person name="Kikuchi T."/>
        </authorList>
    </citation>
    <scope>NUCLEOTIDE SEQUENCE</scope>
    <source>
        <strain evidence="5">NKZ352</strain>
    </source>
</reference>
<keyword evidence="3" id="KW-0687">Ribonucleoprotein</keyword>
<organism evidence="5 6">
    <name type="scientific">Caenorhabditis auriculariae</name>
    <dbReference type="NCBI Taxonomy" id="2777116"/>
    <lineage>
        <taxon>Eukaryota</taxon>
        <taxon>Metazoa</taxon>
        <taxon>Ecdysozoa</taxon>
        <taxon>Nematoda</taxon>
        <taxon>Chromadorea</taxon>
        <taxon>Rhabditida</taxon>
        <taxon>Rhabditina</taxon>
        <taxon>Rhabditomorpha</taxon>
        <taxon>Rhabditoidea</taxon>
        <taxon>Rhabditidae</taxon>
        <taxon>Peloderinae</taxon>
        <taxon>Caenorhabditis</taxon>
    </lineage>
</organism>
<dbReference type="GO" id="GO:0019843">
    <property type="term" value="F:rRNA binding"/>
    <property type="evidence" value="ECO:0007669"/>
    <property type="project" value="InterPro"/>
</dbReference>
<dbReference type="EMBL" id="CAJGYM010000028">
    <property type="protein sequence ID" value="CAD6192564.1"/>
    <property type="molecule type" value="Genomic_DNA"/>
</dbReference>
<keyword evidence="6" id="KW-1185">Reference proteome</keyword>
<dbReference type="SUPFAM" id="SSF74731">
    <property type="entry name" value="Ribosomal protein L20"/>
    <property type="match status" value="1"/>
</dbReference>
<dbReference type="GO" id="GO:1990904">
    <property type="term" value="C:ribonucleoprotein complex"/>
    <property type="evidence" value="ECO:0007669"/>
    <property type="project" value="UniProtKB-KW"/>
</dbReference>
<dbReference type="OrthoDB" id="10251781at2759"/>
<protein>
    <submittedName>
        <fullName evidence="5">Uncharacterized protein</fullName>
    </submittedName>
</protein>
<evidence type="ECO:0000256" key="3">
    <source>
        <dbReference type="ARBA" id="ARBA00023274"/>
    </source>
</evidence>
<dbReference type="GO" id="GO:0005840">
    <property type="term" value="C:ribosome"/>
    <property type="evidence" value="ECO:0007669"/>
    <property type="project" value="UniProtKB-KW"/>
</dbReference>
<dbReference type="Pfam" id="PF00453">
    <property type="entry name" value="Ribosomal_L20"/>
    <property type="match status" value="1"/>
</dbReference>
<dbReference type="PANTHER" id="PTHR10986">
    <property type="entry name" value="39S RIBOSOMAL PROTEIN L20"/>
    <property type="match status" value="1"/>
</dbReference>
<dbReference type="AlphaFoldDB" id="A0A8S1HAT3"/>
<sequence>MCILQISMKTSTTMLLRRIVNSNYNPFHVIPKPDVWLNRERLHRFTAWQYASERTTVKGANRKLDKIFHYLDMQRLDEPKLEKHYAEERVTTALAEHDMQYPQFKAILARSHILLDNIVLSQLAIYEPRSFRSLVSYAKEMARQEGKPVIPDDPEFAYEVHVDSNVLETPFPQSRVYPRGATENHTRKPRKLRPEEF</sequence>
<accession>A0A8S1HAT3</accession>
<feature type="region of interest" description="Disordered" evidence="4">
    <location>
        <begin position="171"/>
        <end position="197"/>
    </location>
</feature>
<dbReference type="GO" id="GO:0006412">
    <property type="term" value="P:translation"/>
    <property type="evidence" value="ECO:0007669"/>
    <property type="project" value="InterPro"/>
</dbReference>
<evidence type="ECO:0000256" key="2">
    <source>
        <dbReference type="ARBA" id="ARBA00022980"/>
    </source>
</evidence>